<keyword evidence="1" id="KW-0812">Transmembrane</keyword>
<keyword evidence="1" id="KW-0472">Membrane</keyword>
<dbReference type="EMBL" id="MG373769">
    <property type="protein sequence ID" value="AVH79524.1"/>
    <property type="molecule type" value="Genomic_DNA"/>
</dbReference>
<accession>A0A2P0ZGE8</accession>
<proteinExistence type="predicted"/>
<protein>
    <submittedName>
        <fullName evidence="2">Uncharacterized protein</fullName>
    </submittedName>
</protein>
<feature type="transmembrane region" description="Helical" evidence="1">
    <location>
        <begin position="37"/>
        <end position="65"/>
    </location>
</feature>
<organism evidence="2">
    <name type="scientific">Synechococcus sp. PCC 9341</name>
    <dbReference type="NCBI Taxonomy" id="2099386"/>
    <lineage>
        <taxon>Bacteria</taxon>
        <taxon>Bacillati</taxon>
        <taxon>Cyanobacteriota</taxon>
        <taxon>Cyanophyceae</taxon>
        <taxon>Synechococcales</taxon>
        <taxon>Synechococcaceae</taxon>
        <taxon>Synechococcus</taxon>
    </lineage>
</organism>
<dbReference type="AlphaFoldDB" id="A0A2P0ZGE8"/>
<sequence>MANISISNLNPDSENYLEELCSEAEINQIVGEGNLGVFLAGVGVGGLAGGLIGFGAGVALAYYIYYK</sequence>
<keyword evidence="1" id="KW-1133">Transmembrane helix</keyword>
<evidence type="ECO:0000313" key="2">
    <source>
        <dbReference type="EMBL" id="AVH79524.1"/>
    </source>
</evidence>
<reference evidence="2" key="1">
    <citation type="journal article" date="2018" name="Science">
        <title>Natural noncanonical protein splicing yields products with diverse ?-amino acid residues.</title>
        <authorList>
            <person name="Morinaka B.I."/>
            <person name="Lakis E."/>
            <person name="Verest M."/>
            <person name="Helf M.J."/>
            <person name="Scalvenzi T."/>
            <person name="Vagstad A.L."/>
            <person name="Sims J."/>
            <person name="Sunagawa S."/>
            <person name="Gugger M."/>
            <person name="Piel J."/>
        </authorList>
    </citation>
    <scope>NUCLEOTIDE SEQUENCE</scope>
    <source>
        <strain evidence="2">PCC 9341</strain>
    </source>
</reference>
<evidence type="ECO:0000256" key="1">
    <source>
        <dbReference type="SAM" id="Phobius"/>
    </source>
</evidence>
<name>A0A2P0ZGE8_9SYNE</name>